<gene>
    <name evidence="1" type="ORF">D6D15_08175</name>
</gene>
<dbReference type="Proteomes" id="UP000304928">
    <property type="component" value="Unassembled WGS sequence"/>
</dbReference>
<feature type="non-terminal residue" evidence="1">
    <location>
        <position position="1"/>
    </location>
</feature>
<organism evidence="1 2">
    <name type="scientific">Aureobasidium pullulans</name>
    <name type="common">Black yeast</name>
    <name type="synonym">Pullularia pullulans</name>
    <dbReference type="NCBI Taxonomy" id="5580"/>
    <lineage>
        <taxon>Eukaryota</taxon>
        <taxon>Fungi</taxon>
        <taxon>Dikarya</taxon>
        <taxon>Ascomycota</taxon>
        <taxon>Pezizomycotina</taxon>
        <taxon>Dothideomycetes</taxon>
        <taxon>Dothideomycetidae</taxon>
        <taxon>Dothideales</taxon>
        <taxon>Saccotheciaceae</taxon>
        <taxon>Aureobasidium</taxon>
    </lineage>
</organism>
<evidence type="ECO:0000313" key="1">
    <source>
        <dbReference type="EMBL" id="THW85278.1"/>
    </source>
</evidence>
<proteinExistence type="predicted"/>
<dbReference type="AlphaFoldDB" id="A0A4S9AYC6"/>
<evidence type="ECO:0000313" key="2">
    <source>
        <dbReference type="Proteomes" id="UP000304928"/>
    </source>
</evidence>
<reference evidence="1 2" key="1">
    <citation type="submission" date="2018-10" db="EMBL/GenBank/DDBJ databases">
        <title>Fifty Aureobasidium pullulans genomes reveal a recombining polyextremotolerant generalist.</title>
        <authorList>
            <person name="Gostincar C."/>
            <person name="Turk M."/>
            <person name="Zajc J."/>
            <person name="Gunde-Cimerman N."/>
        </authorList>
    </citation>
    <scope>NUCLEOTIDE SEQUENCE [LARGE SCALE GENOMIC DNA]</scope>
    <source>
        <strain evidence="1 2">EXF-10507</strain>
    </source>
</reference>
<sequence length="291" mass="32543">IQVWRYIFTDPSALGHIRYQSRHSVNLEDPFETMNQDQAQHRLWLLDAPGSPTLPLTYCNDINMSLGNHSMDPGQLPEQCHFNGSITPFADLQQVENWPYPTTDYNLQALTALQLFGRISQSFTHLQDTTGSFVADMTQDVSLMDNHPISPAYHSDIGNPTSFCRDDSNNLPRPSQRPSQRRYSFATLDSSFQHVCFERCCGGPTCDDIKENGLVKHTCPSARCAIAVSKDGGLETNIFCDLPVEGDGDLVVLLQTHLSTTGDFDRNDRNVQYVSLVSDADRTGDLSAYFI</sequence>
<comment type="caution">
    <text evidence="1">The sequence shown here is derived from an EMBL/GenBank/DDBJ whole genome shotgun (WGS) entry which is preliminary data.</text>
</comment>
<accession>A0A4S9AYC6</accession>
<name>A0A4S9AYC6_AURPU</name>
<dbReference type="EMBL" id="QZAR01000186">
    <property type="protein sequence ID" value="THW85278.1"/>
    <property type="molecule type" value="Genomic_DNA"/>
</dbReference>
<protein>
    <submittedName>
        <fullName evidence="1">Uncharacterized protein</fullName>
    </submittedName>
</protein>